<dbReference type="EMBL" id="JACHOO010000004">
    <property type="protein sequence ID" value="MBB5753058.1"/>
    <property type="molecule type" value="Genomic_DNA"/>
</dbReference>
<dbReference type="SMART" id="SM00866">
    <property type="entry name" value="UTRA"/>
    <property type="match status" value="1"/>
</dbReference>
<feature type="domain" description="HTH gntR-type" evidence="4">
    <location>
        <begin position="21"/>
        <end position="89"/>
    </location>
</feature>
<dbReference type="InterPro" id="IPR036390">
    <property type="entry name" value="WH_DNA-bd_sf"/>
</dbReference>
<dbReference type="InterPro" id="IPR000524">
    <property type="entry name" value="Tscrpt_reg_HTH_GntR"/>
</dbReference>
<dbReference type="GO" id="GO:0045892">
    <property type="term" value="P:negative regulation of DNA-templated transcription"/>
    <property type="evidence" value="ECO:0007669"/>
    <property type="project" value="TreeGrafter"/>
</dbReference>
<evidence type="ECO:0000313" key="6">
    <source>
        <dbReference type="Proteomes" id="UP000523821"/>
    </source>
</evidence>
<dbReference type="GO" id="GO:0003677">
    <property type="term" value="F:DNA binding"/>
    <property type="evidence" value="ECO:0007669"/>
    <property type="project" value="UniProtKB-KW"/>
</dbReference>
<name>A0A7W9FLV9_9HYPH</name>
<dbReference type="Gene3D" id="1.10.10.10">
    <property type="entry name" value="Winged helix-like DNA-binding domain superfamily/Winged helix DNA-binding domain"/>
    <property type="match status" value="1"/>
</dbReference>
<dbReference type="SUPFAM" id="SSF64288">
    <property type="entry name" value="Chorismate lyase-like"/>
    <property type="match status" value="1"/>
</dbReference>
<accession>A0A7W9FLV9</accession>
<reference evidence="5 6" key="1">
    <citation type="submission" date="2020-08" db="EMBL/GenBank/DDBJ databases">
        <title>Genomic Encyclopedia of Type Strains, Phase IV (KMG-IV): sequencing the most valuable type-strain genomes for metagenomic binning, comparative biology and taxonomic classification.</title>
        <authorList>
            <person name="Goeker M."/>
        </authorList>
    </citation>
    <scope>NUCLEOTIDE SEQUENCE [LARGE SCALE GENOMIC DNA]</scope>
    <source>
        <strain evidence="5 6">DSM 16268</strain>
    </source>
</reference>
<dbReference type="InterPro" id="IPR028978">
    <property type="entry name" value="Chorismate_lyase_/UTRA_dom_sf"/>
</dbReference>
<keyword evidence="1" id="KW-0805">Transcription regulation</keyword>
<dbReference type="PANTHER" id="PTHR44846:SF17">
    <property type="entry name" value="GNTR-FAMILY TRANSCRIPTIONAL REGULATOR"/>
    <property type="match status" value="1"/>
</dbReference>
<dbReference type="RefSeq" id="WP_183855513.1">
    <property type="nucleotide sequence ID" value="NZ_JACHOO010000004.1"/>
</dbReference>
<keyword evidence="2" id="KW-0238">DNA-binding</keyword>
<evidence type="ECO:0000256" key="3">
    <source>
        <dbReference type="ARBA" id="ARBA00023163"/>
    </source>
</evidence>
<dbReference type="SUPFAM" id="SSF46785">
    <property type="entry name" value="Winged helix' DNA-binding domain"/>
    <property type="match status" value="1"/>
</dbReference>
<dbReference type="Pfam" id="PF07702">
    <property type="entry name" value="UTRA"/>
    <property type="match status" value="1"/>
</dbReference>
<dbReference type="InterPro" id="IPR050679">
    <property type="entry name" value="Bact_HTH_transcr_reg"/>
</dbReference>
<dbReference type="InterPro" id="IPR036388">
    <property type="entry name" value="WH-like_DNA-bd_sf"/>
</dbReference>
<evidence type="ECO:0000256" key="1">
    <source>
        <dbReference type="ARBA" id="ARBA00023015"/>
    </source>
</evidence>
<dbReference type="SMART" id="SM00345">
    <property type="entry name" value="HTH_GNTR"/>
    <property type="match status" value="1"/>
</dbReference>
<dbReference type="PRINTS" id="PR00035">
    <property type="entry name" value="HTHGNTR"/>
</dbReference>
<dbReference type="PANTHER" id="PTHR44846">
    <property type="entry name" value="MANNOSYL-D-GLYCERATE TRANSPORT/METABOLISM SYSTEM REPRESSOR MNGR-RELATED"/>
    <property type="match status" value="1"/>
</dbReference>
<keyword evidence="6" id="KW-1185">Reference proteome</keyword>
<dbReference type="GO" id="GO:0003700">
    <property type="term" value="F:DNA-binding transcription factor activity"/>
    <property type="evidence" value="ECO:0007669"/>
    <property type="project" value="InterPro"/>
</dbReference>
<dbReference type="PROSITE" id="PS50949">
    <property type="entry name" value="HTH_GNTR"/>
    <property type="match status" value="1"/>
</dbReference>
<dbReference type="Proteomes" id="UP000523821">
    <property type="component" value="Unassembled WGS sequence"/>
</dbReference>
<dbReference type="InterPro" id="IPR011663">
    <property type="entry name" value="UTRA"/>
</dbReference>
<dbReference type="CDD" id="cd07377">
    <property type="entry name" value="WHTH_GntR"/>
    <property type="match status" value="1"/>
</dbReference>
<organism evidence="5 6">
    <name type="scientific">Prosthecomicrobium pneumaticum</name>
    <dbReference type="NCBI Taxonomy" id="81895"/>
    <lineage>
        <taxon>Bacteria</taxon>
        <taxon>Pseudomonadati</taxon>
        <taxon>Pseudomonadota</taxon>
        <taxon>Alphaproteobacteria</taxon>
        <taxon>Hyphomicrobiales</taxon>
        <taxon>Kaistiaceae</taxon>
        <taxon>Prosthecomicrobium</taxon>
    </lineage>
</organism>
<dbReference type="Pfam" id="PF00392">
    <property type="entry name" value="GntR"/>
    <property type="match status" value="1"/>
</dbReference>
<evidence type="ECO:0000259" key="4">
    <source>
        <dbReference type="PROSITE" id="PS50949"/>
    </source>
</evidence>
<protein>
    <submittedName>
        <fullName evidence="5">GntR family transcriptional regulator</fullName>
    </submittedName>
</protein>
<dbReference type="AlphaFoldDB" id="A0A7W9FLV9"/>
<comment type="caution">
    <text evidence="5">The sequence shown here is derived from an EMBL/GenBank/DDBJ whole genome shotgun (WGS) entry which is preliminary data.</text>
</comment>
<sequence length="261" mass="28074">MDSSHFQELAAKIWAPGSPREDLVQRVANALREQILSGKLKGGGRLAPEAVLARNLSISRPTLREAIRVLAREGLLDVRHGVGTFIASEPKPILGSLEMMRSMTDLIRSVGGEPSVADLEIDLVAASPAVAGALGLSAGSEVTHISRVRLIDGAPLAFSHEYLSLASPEEDFQTLSAFDGSSLYEFLRTACGHPISHSRVLITAVAADAAIAKRLQLKRNAPLLLVRETHFDLNGRPVLYAVSYHNSEVVEFTSLRTGRPA</sequence>
<keyword evidence="3" id="KW-0804">Transcription</keyword>
<dbReference type="Gene3D" id="3.40.1410.10">
    <property type="entry name" value="Chorismate lyase-like"/>
    <property type="match status" value="1"/>
</dbReference>
<gene>
    <name evidence="5" type="ORF">GGQ63_002124</name>
</gene>
<evidence type="ECO:0000313" key="5">
    <source>
        <dbReference type="EMBL" id="MBB5753058.1"/>
    </source>
</evidence>
<evidence type="ECO:0000256" key="2">
    <source>
        <dbReference type="ARBA" id="ARBA00023125"/>
    </source>
</evidence>
<proteinExistence type="predicted"/>